<protein>
    <recommendedName>
        <fullName evidence="2">UPF0250 protein HELGO_WM12097</fullName>
    </recommendedName>
</protein>
<dbReference type="Gene3D" id="3.30.70.260">
    <property type="match status" value="1"/>
</dbReference>
<dbReference type="GO" id="GO:0005829">
    <property type="term" value="C:cytosol"/>
    <property type="evidence" value="ECO:0007669"/>
    <property type="project" value="TreeGrafter"/>
</dbReference>
<evidence type="ECO:0000256" key="2">
    <source>
        <dbReference type="HAMAP-Rule" id="MF_00659"/>
    </source>
</evidence>
<dbReference type="PANTHER" id="PTHR38036:SF1">
    <property type="entry name" value="UPF0250 PROTEIN YBED"/>
    <property type="match status" value="1"/>
</dbReference>
<dbReference type="PANTHER" id="PTHR38036">
    <property type="entry name" value="UPF0250 PROTEIN YBED"/>
    <property type="match status" value="1"/>
</dbReference>
<dbReference type="SUPFAM" id="SSF117991">
    <property type="entry name" value="YbeD/HP0495-like"/>
    <property type="match status" value="1"/>
</dbReference>
<evidence type="ECO:0000313" key="3">
    <source>
        <dbReference type="EMBL" id="CAA6806159.1"/>
    </source>
</evidence>
<dbReference type="AlphaFoldDB" id="A0A6S6SLZ8"/>
<evidence type="ECO:0000256" key="1">
    <source>
        <dbReference type="ARBA" id="ARBA00008460"/>
    </source>
</evidence>
<dbReference type="Pfam" id="PF04359">
    <property type="entry name" value="DUF493"/>
    <property type="match status" value="1"/>
</dbReference>
<reference evidence="3" key="1">
    <citation type="submission" date="2020-01" db="EMBL/GenBank/DDBJ databases">
        <authorList>
            <person name="Meier V. D."/>
            <person name="Meier V D."/>
        </authorList>
    </citation>
    <scope>NUCLEOTIDE SEQUENCE</scope>
    <source>
        <strain evidence="3">HLG_WM_MAG_07</strain>
    </source>
</reference>
<name>A0A6S6SLZ8_9GAMM</name>
<proteinExistence type="inferred from homology"/>
<accession>A0A6S6SLZ8</accession>
<dbReference type="InterPro" id="IPR027471">
    <property type="entry name" value="YbeD-like_sf"/>
</dbReference>
<dbReference type="InterPro" id="IPR007454">
    <property type="entry name" value="UPF0250_YbeD-like"/>
</dbReference>
<dbReference type="EMBL" id="CACVAY010000029">
    <property type="protein sequence ID" value="CAA6806159.1"/>
    <property type="molecule type" value="Genomic_DNA"/>
</dbReference>
<organism evidence="3">
    <name type="scientific">uncultured Thiotrichaceae bacterium</name>
    <dbReference type="NCBI Taxonomy" id="298394"/>
    <lineage>
        <taxon>Bacteria</taxon>
        <taxon>Pseudomonadati</taxon>
        <taxon>Pseudomonadota</taxon>
        <taxon>Gammaproteobacteria</taxon>
        <taxon>Thiotrichales</taxon>
        <taxon>Thiotrichaceae</taxon>
        <taxon>environmental samples</taxon>
    </lineage>
</organism>
<gene>
    <name evidence="3" type="ORF">HELGO_WM12097</name>
</gene>
<sequence>MNQEIPKEESLIEYPCQFTIKVMGAAIPEFRHAVNEIAKHHDPQFSESYTKEKFSKGNKYLSMSISIYAISRDQLDAIYQDLTSNELVSWVL</sequence>
<comment type="similarity">
    <text evidence="1 2">Belongs to the UPF0250 family.</text>
</comment>
<dbReference type="HAMAP" id="MF_00659">
    <property type="entry name" value="UPF0250"/>
    <property type="match status" value="1"/>
</dbReference>